<comment type="subunit">
    <text evidence="3">Homodimer.</text>
</comment>
<dbReference type="GO" id="GO:0022857">
    <property type="term" value="F:transmembrane transporter activity"/>
    <property type="evidence" value="ECO:0007669"/>
    <property type="project" value="InterPro"/>
</dbReference>
<feature type="transmembrane region" description="Helical" evidence="16">
    <location>
        <begin position="378"/>
        <end position="399"/>
    </location>
</feature>
<feature type="transmembrane region" description="Helical" evidence="16">
    <location>
        <begin position="271"/>
        <end position="294"/>
    </location>
</feature>
<dbReference type="Pfam" id="PF00083">
    <property type="entry name" value="Sugar_tr"/>
    <property type="match status" value="1"/>
</dbReference>
<dbReference type="PRINTS" id="PR00171">
    <property type="entry name" value="SUGRTRNSPORT"/>
</dbReference>
<sequence>MEQYQDEESEKLRLNPTIGQEGNYSLPYIIKLTFVSAIGGFLFGYDTGVISGANLYLKNDFPDITDSDKEWVVSIALLGAAISSLLGGPMADKIGRKKTILIADFFFTSGALIMAISPSVAFLMVGRLIVGIGVGLAAMVVPIYLSESSPKEIRGKLVTMNTLFITAAQFLATVVCLLLKENWRLMLGLAGVPSLLQALGILFLPESAPWLLSKEKNEEAEKSLSHIFPDTDELAIRFKEISHEAASIQEQQLLPYKEQLSSLVCGIYKKCLFVGCMLQIIQQFSGINTAMYYGPEILLKAFKNNDETDQNRQALLFNLPISGMNALGNVVVLFFIDGMGRRYIMLRLMPLIILGLFSISFGFYLQNYLILDDNNNTGTYVIFFSILAYIGFFSIGLGSTPWTVNSEIYPMHLRGMGNSMATFSNWVSNFIVASAFLTLTETPIGQILSFAFLGLCCFAGMVFVYYLLPETKGKSLEQIIKLFVKNPSQVKIK</sequence>
<evidence type="ECO:0000256" key="6">
    <source>
        <dbReference type="ARBA" id="ARBA00022989"/>
    </source>
</evidence>
<comment type="catalytic activity">
    <reaction evidence="12">
        <text>D-glucosamine(out) = D-glucosamine(in)</text>
        <dbReference type="Rhea" id="RHEA:78423"/>
        <dbReference type="ChEBI" id="CHEBI:58723"/>
    </reaction>
    <physiologicalReaction direction="left-to-right" evidence="12">
        <dbReference type="Rhea" id="RHEA:78424"/>
    </physiologicalReaction>
</comment>
<evidence type="ECO:0000256" key="7">
    <source>
        <dbReference type="ARBA" id="ARBA00023136"/>
    </source>
</evidence>
<feature type="domain" description="Major facilitator superfamily (MFS) profile" evidence="17">
    <location>
        <begin position="32"/>
        <end position="472"/>
    </location>
</feature>
<comment type="subcellular location">
    <subcellularLocation>
        <location evidence="1">Membrane</location>
        <topology evidence="1">Multi-pass membrane protein</topology>
    </subcellularLocation>
</comment>
<dbReference type="PROSITE" id="PS00216">
    <property type="entry name" value="SUGAR_TRANSPORT_1"/>
    <property type="match status" value="1"/>
</dbReference>
<evidence type="ECO:0000313" key="19">
    <source>
        <dbReference type="Proteomes" id="UP000054937"/>
    </source>
</evidence>
<keyword evidence="4 15" id="KW-0813">Transport</keyword>
<evidence type="ECO:0000256" key="8">
    <source>
        <dbReference type="ARBA" id="ARBA00044637"/>
    </source>
</evidence>
<dbReference type="EMBL" id="LDAU01000195">
    <property type="protein sequence ID" value="KRX00110.1"/>
    <property type="molecule type" value="Genomic_DNA"/>
</dbReference>
<reference evidence="18 19" key="1">
    <citation type="journal article" date="2015" name="Sci. Rep.">
        <title>Genome of the facultative scuticociliatosis pathogen Pseudocohnilembus persalinus provides insight into its virulence through horizontal gene transfer.</title>
        <authorList>
            <person name="Xiong J."/>
            <person name="Wang G."/>
            <person name="Cheng J."/>
            <person name="Tian M."/>
            <person name="Pan X."/>
            <person name="Warren A."/>
            <person name="Jiang C."/>
            <person name="Yuan D."/>
            <person name="Miao W."/>
        </authorList>
    </citation>
    <scope>NUCLEOTIDE SEQUENCE [LARGE SCALE GENOMIC DNA]</scope>
    <source>
        <strain evidence="18">36N120E</strain>
    </source>
</reference>
<dbReference type="InParanoid" id="A0A0V0QD14"/>
<dbReference type="InterPro" id="IPR020846">
    <property type="entry name" value="MFS_dom"/>
</dbReference>
<comment type="catalytic activity">
    <reaction evidence="13">
        <text>D-fructose(out) = D-fructose(in)</text>
        <dbReference type="Rhea" id="RHEA:60372"/>
        <dbReference type="ChEBI" id="CHEBI:37721"/>
    </reaction>
    <physiologicalReaction direction="left-to-right" evidence="13">
        <dbReference type="Rhea" id="RHEA:60373"/>
    </physiologicalReaction>
</comment>
<evidence type="ECO:0000256" key="3">
    <source>
        <dbReference type="ARBA" id="ARBA00011738"/>
    </source>
</evidence>
<evidence type="ECO:0000256" key="13">
    <source>
        <dbReference type="ARBA" id="ARBA00044710"/>
    </source>
</evidence>
<dbReference type="GO" id="GO:0015791">
    <property type="term" value="P:polyol transmembrane transport"/>
    <property type="evidence" value="ECO:0007669"/>
    <property type="project" value="UniProtKB-ARBA"/>
</dbReference>
<evidence type="ECO:0000256" key="16">
    <source>
        <dbReference type="SAM" id="Phobius"/>
    </source>
</evidence>
<dbReference type="FunFam" id="1.20.1250.20:FF:000073">
    <property type="entry name" value="MFS myo-inositol transporter, putative"/>
    <property type="match status" value="1"/>
</dbReference>
<dbReference type="GO" id="GO:0015798">
    <property type="term" value="P:myo-inositol transport"/>
    <property type="evidence" value="ECO:0007669"/>
    <property type="project" value="UniProtKB-ARBA"/>
</dbReference>
<keyword evidence="19" id="KW-1185">Reference proteome</keyword>
<dbReference type="AlphaFoldDB" id="A0A0V0QD14"/>
<feature type="transmembrane region" description="Helical" evidence="16">
    <location>
        <begin position="420"/>
        <end position="440"/>
    </location>
</feature>
<dbReference type="InterPro" id="IPR005829">
    <property type="entry name" value="Sugar_transporter_CS"/>
</dbReference>
<feature type="transmembrane region" description="Helical" evidence="16">
    <location>
        <begin position="71"/>
        <end position="88"/>
    </location>
</feature>
<evidence type="ECO:0000256" key="4">
    <source>
        <dbReference type="ARBA" id="ARBA00022448"/>
    </source>
</evidence>
<dbReference type="InterPro" id="IPR005828">
    <property type="entry name" value="MFS_sugar_transport-like"/>
</dbReference>
<dbReference type="SUPFAM" id="SSF103473">
    <property type="entry name" value="MFS general substrate transporter"/>
    <property type="match status" value="1"/>
</dbReference>
<evidence type="ECO:0000256" key="1">
    <source>
        <dbReference type="ARBA" id="ARBA00004141"/>
    </source>
</evidence>
<comment type="similarity">
    <text evidence="2 15">Belongs to the major facilitator superfamily. Sugar transporter (TC 2.A.1.1) family.</text>
</comment>
<organism evidence="18 19">
    <name type="scientific">Pseudocohnilembus persalinus</name>
    <name type="common">Ciliate</name>
    <dbReference type="NCBI Taxonomy" id="266149"/>
    <lineage>
        <taxon>Eukaryota</taxon>
        <taxon>Sar</taxon>
        <taxon>Alveolata</taxon>
        <taxon>Ciliophora</taxon>
        <taxon>Intramacronucleata</taxon>
        <taxon>Oligohymenophorea</taxon>
        <taxon>Scuticociliatia</taxon>
        <taxon>Philasterida</taxon>
        <taxon>Pseudocohnilembidae</taxon>
        <taxon>Pseudocohnilembus</taxon>
    </lineage>
</organism>
<accession>A0A0V0QD14</accession>
<evidence type="ECO:0000256" key="10">
    <source>
        <dbReference type="ARBA" id="ARBA00044656"/>
    </source>
</evidence>
<evidence type="ECO:0000256" key="5">
    <source>
        <dbReference type="ARBA" id="ARBA00022692"/>
    </source>
</evidence>
<feature type="transmembrane region" description="Helical" evidence="16">
    <location>
        <begin position="185"/>
        <end position="204"/>
    </location>
</feature>
<dbReference type="PANTHER" id="PTHR48020:SF12">
    <property type="entry name" value="PROTON MYO-INOSITOL COTRANSPORTER"/>
    <property type="match status" value="1"/>
</dbReference>
<feature type="transmembrane region" description="Helical" evidence="16">
    <location>
        <begin position="100"/>
        <end position="122"/>
    </location>
</feature>
<dbReference type="PANTHER" id="PTHR48020">
    <property type="entry name" value="PROTON MYO-INOSITOL COTRANSPORTER"/>
    <property type="match status" value="1"/>
</dbReference>
<feature type="transmembrane region" description="Helical" evidence="16">
    <location>
        <begin position="157"/>
        <end position="179"/>
    </location>
</feature>
<proteinExistence type="inferred from homology"/>
<name>A0A0V0QD14_PSEPJ</name>
<keyword evidence="7 16" id="KW-0472">Membrane</keyword>
<dbReference type="OMA" id="ETGWRWM"/>
<evidence type="ECO:0000256" key="11">
    <source>
        <dbReference type="ARBA" id="ARBA00044662"/>
    </source>
</evidence>
<comment type="catalytic activity">
    <reaction evidence="11">
        <text>D-mannose(out) = D-mannose(in)</text>
        <dbReference type="Rhea" id="RHEA:78391"/>
        <dbReference type="ChEBI" id="CHEBI:4208"/>
    </reaction>
    <physiologicalReaction direction="left-to-right" evidence="11">
        <dbReference type="Rhea" id="RHEA:78392"/>
    </physiologicalReaction>
</comment>
<dbReference type="InterPro" id="IPR050814">
    <property type="entry name" value="Myo-inositol_Transporter"/>
</dbReference>
<feature type="transmembrane region" description="Helical" evidence="16">
    <location>
        <begin position="314"/>
        <end position="336"/>
    </location>
</feature>
<comment type="catalytic activity">
    <reaction evidence="10">
        <text>D-xylose(out) = D-xylose(in)</text>
        <dbReference type="Rhea" id="RHEA:78427"/>
        <dbReference type="ChEBI" id="CHEBI:53455"/>
    </reaction>
    <physiologicalReaction direction="left-to-right" evidence="10">
        <dbReference type="Rhea" id="RHEA:78428"/>
    </physiologicalReaction>
</comment>
<evidence type="ECO:0000313" key="18">
    <source>
        <dbReference type="EMBL" id="KRX00110.1"/>
    </source>
</evidence>
<dbReference type="InterPro" id="IPR003663">
    <property type="entry name" value="Sugar/inositol_transpt"/>
</dbReference>
<dbReference type="PROSITE" id="PS00217">
    <property type="entry name" value="SUGAR_TRANSPORT_2"/>
    <property type="match status" value="1"/>
</dbReference>
<protein>
    <recommendedName>
        <fullName evidence="14">Hexose transporter 1</fullName>
    </recommendedName>
</protein>
<gene>
    <name evidence="18" type="ORF">PPERSA_07217</name>
</gene>
<evidence type="ECO:0000256" key="15">
    <source>
        <dbReference type="RuleBase" id="RU003346"/>
    </source>
</evidence>
<dbReference type="Proteomes" id="UP000054937">
    <property type="component" value="Unassembled WGS sequence"/>
</dbReference>
<comment type="catalytic activity">
    <reaction evidence="8">
        <text>D-galactose(in) = D-galactose(out)</text>
        <dbReference type="Rhea" id="RHEA:34915"/>
        <dbReference type="ChEBI" id="CHEBI:4139"/>
    </reaction>
    <physiologicalReaction direction="right-to-left" evidence="8">
        <dbReference type="Rhea" id="RHEA:34917"/>
    </physiologicalReaction>
</comment>
<dbReference type="PROSITE" id="PS50850">
    <property type="entry name" value="MFS"/>
    <property type="match status" value="1"/>
</dbReference>
<comment type="catalytic activity">
    <reaction evidence="9">
        <text>D-glucose(out) = D-glucose(in)</text>
        <dbReference type="Rhea" id="RHEA:60376"/>
        <dbReference type="ChEBI" id="CHEBI:4167"/>
    </reaction>
    <physiologicalReaction direction="left-to-right" evidence="9">
        <dbReference type="Rhea" id="RHEA:60377"/>
    </physiologicalReaction>
</comment>
<feature type="transmembrane region" description="Helical" evidence="16">
    <location>
        <begin position="28"/>
        <end position="51"/>
    </location>
</feature>
<comment type="caution">
    <text evidence="18">The sequence shown here is derived from an EMBL/GenBank/DDBJ whole genome shotgun (WGS) entry which is preliminary data.</text>
</comment>
<feature type="transmembrane region" description="Helical" evidence="16">
    <location>
        <begin position="348"/>
        <end position="366"/>
    </location>
</feature>
<dbReference type="NCBIfam" id="TIGR00879">
    <property type="entry name" value="SP"/>
    <property type="match status" value="1"/>
</dbReference>
<dbReference type="OrthoDB" id="433512at2759"/>
<keyword evidence="6 16" id="KW-1133">Transmembrane helix</keyword>
<keyword evidence="5 16" id="KW-0812">Transmembrane</keyword>
<evidence type="ECO:0000259" key="17">
    <source>
        <dbReference type="PROSITE" id="PS50850"/>
    </source>
</evidence>
<evidence type="ECO:0000256" key="12">
    <source>
        <dbReference type="ARBA" id="ARBA00044668"/>
    </source>
</evidence>
<evidence type="ECO:0000256" key="14">
    <source>
        <dbReference type="ARBA" id="ARBA00044780"/>
    </source>
</evidence>
<dbReference type="GO" id="GO:0016020">
    <property type="term" value="C:membrane"/>
    <property type="evidence" value="ECO:0007669"/>
    <property type="project" value="UniProtKB-SubCell"/>
</dbReference>
<dbReference type="InterPro" id="IPR036259">
    <property type="entry name" value="MFS_trans_sf"/>
</dbReference>
<evidence type="ECO:0000256" key="2">
    <source>
        <dbReference type="ARBA" id="ARBA00010992"/>
    </source>
</evidence>
<dbReference type="Gene3D" id="1.20.1250.20">
    <property type="entry name" value="MFS general substrate transporter like domains"/>
    <property type="match status" value="1"/>
</dbReference>
<feature type="transmembrane region" description="Helical" evidence="16">
    <location>
        <begin position="446"/>
        <end position="468"/>
    </location>
</feature>
<evidence type="ECO:0000256" key="9">
    <source>
        <dbReference type="ARBA" id="ARBA00044648"/>
    </source>
</evidence>
<feature type="transmembrane region" description="Helical" evidence="16">
    <location>
        <begin position="128"/>
        <end position="145"/>
    </location>
</feature>